<keyword evidence="2" id="KW-0378">Hydrolase</keyword>
<name>A0A1H2YA96_9PSEU</name>
<dbReference type="Gene3D" id="3.90.1570.10">
    <property type="entry name" value="tt1808, chain A"/>
    <property type="match status" value="1"/>
</dbReference>
<dbReference type="InterPro" id="IPR011335">
    <property type="entry name" value="Restrct_endonuc-II-like"/>
</dbReference>
<evidence type="ECO:0000313" key="3">
    <source>
        <dbReference type="Proteomes" id="UP000199515"/>
    </source>
</evidence>
<organism evidence="2 3">
    <name type="scientific">Amycolatopsis xylanica</name>
    <dbReference type="NCBI Taxonomy" id="589385"/>
    <lineage>
        <taxon>Bacteria</taxon>
        <taxon>Bacillati</taxon>
        <taxon>Actinomycetota</taxon>
        <taxon>Actinomycetes</taxon>
        <taxon>Pseudonocardiales</taxon>
        <taxon>Pseudonocardiaceae</taxon>
        <taxon>Amycolatopsis</taxon>
    </lineage>
</organism>
<dbReference type="SUPFAM" id="SSF52980">
    <property type="entry name" value="Restriction endonuclease-like"/>
    <property type="match status" value="1"/>
</dbReference>
<reference evidence="2 3" key="1">
    <citation type="submission" date="2016-10" db="EMBL/GenBank/DDBJ databases">
        <authorList>
            <person name="de Groot N.N."/>
        </authorList>
    </citation>
    <scope>NUCLEOTIDE SEQUENCE [LARGE SCALE GENOMIC DNA]</scope>
    <source>
        <strain evidence="2 3">CPCC 202699</strain>
    </source>
</reference>
<dbReference type="InterPro" id="IPR008538">
    <property type="entry name" value="Uma2"/>
</dbReference>
<dbReference type="RefSeq" id="WP_091288000.1">
    <property type="nucleotide sequence ID" value="NZ_FNON01000002.1"/>
</dbReference>
<evidence type="ECO:0000313" key="2">
    <source>
        <dbReference type="EMBL" id="SDX01758.1"/>
    </source>
</evidence>
<dbReference type="GO" id="GO:0004519">
    <property type="term" value="F:endonuclease activity"/>
    <property type="evidence" value="ECO:0007669"/>
    <property type="project" value="UniProtKB-KW"/>
</dbReference>
<dbReference type="STRING" id="589385.SAMN05421504_10257"/>
<sequence length="201" mass="21900">MTALPEPPQHPWLTVPDHLLTIEEYSALGETDSGFSELVEGRLLMSPSPRPRHNIALGSLYVQLLPQLPPHLMAIQDVDVDLELAPSQEPGFSRRPDLIVIDRKAVATADDEDSMLKAGDVVIIVEIVSPGSKRTDYVTKHGEYADAGIPFYWIVDIADPISLVACHQAGELGHQDSPAATGTFTTTEPFPLTIDLDSLRS</sequence>
<keyword evidence="2" id="KW-0255">Endonuclease</keyword>
<dbReference type="Pfam" id="PF05685">
    <property type="entry name" value="Uma2"/>
    <property type="match status" value="1"/>
</dbReference>
<keyword evidence="3" id="KW-1185">Reference proteome</keyword>
<dbReference type="InterPro" id="IPR012296">
    <property type="entry name" value="Nuclease_put_TT1808"/>
</dbReference>
<dbReference type="Proteomes" id="UP000199515">
    <property type="component" value="Unassembled WGS sequence"/>
</dbReference>
<dbReference type="OrthoDB" id="9799703at2"/>
<keyword evidence="2" id="KW-0540">Nuclease</keyword>
<proteinExistence type="predicted"/>
<evidence type="ECO:0000259" key="1">
    <source>
        <dbReference type="Pfam" id="PF05685"/>
    </source>
</evidence>
<dbReference type="AlphaFoldDB" id="A0A1H2YA96"/>
<dbReference type="EMBL" id="FNON01000002">
    <property type="protein sequence ID" value="SDX01758.1"/>
    <property type="molecule type" value="Genomic_DNA"/>
</dbReference>
<dbReference type="PANTHER" id="PTHR35400:SF3">
    <property type="entry name" value="SLL1072 PROTEIN"/>
    <property type="match status" value="1"/>
</dbReference>
<accession>A0A1H2YA96</accession>
<gene>
    <name evidence="2" type="ORF">SAMN05421504_10257</name>
</gene>
<dbReference type="PANTHER" id="PTHR35400">
    <property type="entry name" value="SLR1083 PROTEIN"/>
    <property type="match status" value="1"/>
</dbReference>
<dbReference type="CDD" id="cd06260">
    <property type="entry name" value="DUF820-like"/>
    <property type="match status" value="1"/>
</dbReference>
<feature type="domain" description="Putative restriction endonuclease" evidence="1">
    <location>
        <begin position="23"/>
        <end position="191"/>
    </location>
</feature>
<protein>
    <submittedName>
        <fullName evidence="2">Endonuclease, Uma2 family (Restriction endonuclease fold)</fullName>
    </submittedName>
</protein>